<name>T1ACY3_9ZZZZ</name>
<dbReference type="InterPro" id="IPR058240">
    <property type="entry name" value="rSAM_sf"/>
</dbReference>
<dbReference type="PANTHER" id="PTHR10949">
    <property type="entry name" value="LIPOYL SYNTHASE"/>
    <property type="match status" value="1"/>
</dbReference>
<gene>
    <name evidence="3" type="ORF">B2A_11130</name>
</gene>
<comment type="cofactor">
    <cofactor evidence="1">
        <name>[4Fe-4S] cluster</name>
        <dbReference type="ChEBI" id="CHEBI:49883"/>
    </cofactor>
</comment>
<dbReference type="InterPro" id="IPR003698">
    <property type="entry name" value="Lipoyl_synth"/>
</dbReference>
<keyword evidence="2" id="KW-0411">Iron-sulfur</keyword>
<dbReference type="EMBL" id="AUZZ01008028">
    <property type="protein sequence ID" value="EQD39720.1"/>
    <property type="molecule type" value="Genomic_DNA"/>
</dbReference>
<organism evidence="3">
    <name type="scientific">mine drainage metagenome</name>
    <dbReference type="NCBI Taxonomy" id="410659"/>
    <lineage>
        <taxon>unclassified sequences</taxon>
        <taxon>metagenomes</taxon>
        <taxon>ecological metagenomes</taxon>
    </lineage>
</organism>
<keyword evidence="2" id="KW-0004">4Fe-4S</keyword>
<dbReference type="SUPFAM" id="SSF102114">
    <property type="entry name" value="Radical SAM enzymes"/>
    <property type="match status" value="1"/>
</dbReference>
<evidence type="ECO:0000256" key="1">
    <source>
        <dbReference type="ARBA" id="ARBA00001966"/>
    </source>
</evidence>
<evidence type="ECO:0000313" key="3">
    <source>
        <dbReference type="EMBL" id="EQD39720.1"/>
    </source>
</evidence>
<protein>
    <submittedName>
        <fullName evidence="3">Lipoyl synthase</fullName>
    </submittedName>
</protein>
<dbReference type="PANTHER" id="PTHR10949:SF0">
    <property type="entry name" value="LIPOYL SYNTHASE, MITOCHONDRIAL"/>
    <property type="match status" value="1"/>
</dbReference>
<keyword evidence="2" id="KW-0479">Metal-binding</keyword>
<comment type="caution">
    <text evidence="3">The sequence shown here is derived from an EMBL/GenBank/DDBJ whole genome shotgun (WGS) entry which is preliminary data.</text>
</comment>
<keyword evidence="2" id="KW-0408">Iron</keyword>
<dbReference type="AlphaFoldDB" id="T1ACY3"/>
<reference evidence="3" key="1">
    <citation type="submission" date="2013-08" db="EMBL/GenBank/DDBJ databases">
        <authorList>
            <person name="Mendez C."/>
            <person name="Richter M."/>
            <person name="Ferrer M."/>
            <person name="Sanchez J."/>
        </authorList>
    </citation>
    <scope>NUCLEOTIDE SEQUENCE</scope>
</reference>
<accession>T1ACY3</accession>
<evidence type="ECO:0000256" key="2">
    <source>
        <dbReference type="ARBA" id="ARBA00022485"/>
    </source>
</evidence>
<sequence>MWIRTGLPHGEYAAVDALLGELGLSTVCREAHCPNRSECWSAGTATLMLLGSRCTRRCQFCAV</sequence>
<dbReference type="GO" id="GO:0051539">
    <property type="term" value="F:4 iron, 4 sulfur cluster binding"/>
    <property type="evidence" value="ECO:0007669"/>
    <property type="project" value="UniProtKB-KW"/>
</dbReference>
<dbReference type="GO" id="GO:0016992">
    <property type="term" value="F:lipoate synthase activity"/>
    <property type="evidence" value="ECO:0007669"/>
    <property type="project" value="InterPro"/>
</dbReference>
<proteinExistence type="predicted"/>
<feature type="non-terminal residue" evidence="3">
    <location>
        <position position="63"/>
    </location>
</feature>
<reference evidence="3" key="2">
    <citation type="journal article" date="2014" name="ISME J.">
        <title>Microbial stratification in low pH oxic and suboxic macroscopic growths along an acid mine drainage.</title>
        <authorList>
            <person name="Mendez-Garcia C."/>
            <person name="Mesa V."/>
            <person name="Sprenger R.R."/>
            <person name="Richter M."/>
            <person name="Diez M.S."/>
            <person name="Solano J."/>
            <person name="Bargiela R."/>
            <person name="Golyshina O.V."/>
            <person name="Manteca A."/>
            <person name="Ramos J.L."/>
            <person name="Gallego J.R."/>
            <person name="Llorente I."/>
            <person name="Martins Dos Santos V.A."/>
            <person name="Jensen O.N."/>
            <person name="Pelaez A.I."/>
            <person name="Sanchez J."/>
            <person name="Ferrer M."/>
        </authorList>
    </citation>
    <scope>NUCLEOTIDE SEQUENCE</scope>
</reference>